<protein>
    <submittedName>
        <fullName evidence="2">Uncharacterized protein</fullName>
    </submittedName>
</protein>
<reference evidence="2" key="1">
    <citation type="submission" date="2022-05" db="EMBL/GenBank/DDBJ databases">
        <title>The Musa troglodytarum L. genome provides insights into the mechanism of non-climacteric behaviour and enrichment of carotenoids.</title>
        <authorList>
            <person name="Wang J."/>
        </authorList>
    </citation>
    <scope>NUCLEOTIDE SEQUENCE</scope>
    <source>
        <tissue evidence="2">Leaf</tissue>
    </source>
</reference>
<organism evidence="2 3">
    <name type="scientific">Musa troglodytarum</name>
    <name type="common">fe'i banana</name>
    <dbReference type="NCBI Taxonomy" id="320322"/>
    <lineage>
        <taxon>Eukaryota</taxon>
        <taxon>Viridiplantae</taxon>
        <taxon>Streptophyta</taxon>
        <taxon>Embryophyta</taxon>
        <taxon>Tracheophyta</taxon>
        <taxon>Spermatophyta</taxon>
        <taxon>Magnoliopsida</taxon>
        <taxon>Liliopsida</taxon>
        <taxon>Zingiberales</taxon>
        <taxon>Musaceae</taxon>
        <taxon>Musa</taxon>
    </lineage>
</organism>
<dbReference type="Proteomes" id="UP001055439">
    <property type="component" value="Chromosome 8"/>
</dbReference>
<feature type="region of interest" description="Disordered" evidence="1">
    <location>
        <begin position="1"/>
        <end position="23"/>
    </location>
</feature>
<accession>A0A9E7L2W6</accession>
<gene>
    <name evidence="2" type="ORF">MUK42_33280</name>
</gene>
<evidence type="ECO:0000313" key="2">
    <source>
        <dbReference type="EMBL" id="URE36065.1"/>
    </source>
</evidence>
<evidence type="ECO:0000313" key="3">
    <source>
        <dbReference type="Proteomes" id="UP001055439"/>
    </source>
</evidence>
<sequence>MGAPHGGGPHEDVRGTSTSLQSEPRASIYREQCLDVAPVPCDAFPAFASAIRHLLLVSKKFIASEEREEGRAISHVVLVLFMCTVNDHFHGDGLLWGSTPSASFAMADGGAVMGGQAVVSDIGSVSSVQQHGHDLEYDQAYIRFKINHSRVFSRYTRVAKLPDAMNAVNYFASRHDRQQIVFSFHISFAF</sequence>
<dbReference type="EMBL" id="CP097510">
    <property type="protein sequence ID" value="URE36065.1"/>
    <property type="molecule type" value="Genomic_DNA"/>
</dbReference>
<evidence type="ECO:0000256" key="1">
    <source>
        <dbReference type="SAM" id="MobiDB-lite"/>
    </source>
</evidence>
<proteinExistence type="predicted"/>
<keyword evidence="3" id="KW-1185">Reference proteome</keyword>
<dbReference type="AlphaFoldDB" id="A0A9E7L2W6"/>
<name>A0A9E7L2W6_9LILI</name>